<keyword evidence="2" id="KW-0186">Copper</keyword>
<dbReference type="InterPro" id="IPR013766">
    <property type="entry name" value="Thioredoxin_domain"/>
</dbReference>
<organism evidence="4 5">
    <name type="scientific">Viridibacterium curvum</name>
    <dbReference type="NCBI Taxonomy" id="1101404"/>
    <lineage>
        <taxon>Bacteria</taxon>
        <taxon>Pseudomonadati</taxon>
        <taxon>Pseudomonadota</taxon>
        <taxon>Betaproteobacteria</taxon>
        <taxon>Rhodocyclales</taxon>
        <taxon>Rhodocyclaceae</taxon>
        <taxon>Viridibacterium</taxon>
    </lineage>
</organism>
<dbReference type="PANTHER" id="PTHR12151:SF25">
    <property type="entry name" value="LINALOOL DEHYDRATASE_ISOMERASE DOMAIN-CONTAINING PROTEIN"/>
    <property type="match status" value="1"/>
</dbReference>
<proteinExistence type="inferred from homology"/>
<sequence>MLRRQFLQGLPALAGLAIGCGRPERAPFFHSIDITGNAEFKGDFQLVDHDGHPRSMADYRGKLVTLFFGYLNCPDFCPTHLARQNEVLRLLGDQALRVQTLFVSVDPERDTPERIKAYVTAFNPGFVGLTGGRMQIDEAARAFKASYSISAASGSAMGYTVNHSTLSYAFDPLGRLRLAVRHELSAANVADDLRQLL</sequence>
<feature type="domain" description="Thioredoxin" evidence="3">
    <location>
        <begin position="20"/>
        <end position="197"/>
    </location>
</feature>
<dbReference type="InterPro" id="IPR036249">
    <property type="entry name" value="Thioredoxin-like_sf"/>
</dbReference>
<protein>
    <submittedName>
        <fullName evidence="4">SCO family protein</fullName>
    </submittedName>
</protein>
<dbReference type="PANTHER" id="PTHR12151">
    <property type="entry name" value="ELECTRON TRANSPORT PROTIN SCO1/SENC FAMILY MEMBER"/>
    <property type="match status" value="1"/>
</dbReference>
<evidence type="ECO:0000313" key="4">
    <source>
        <dbReference type="EMBL" id="GAA5172551.1"/>
    </source>
</evidence>
<comment type="caution">
    <text evidence="4">The sequence shown here is derived from an EMBL/GenBank/DDBJ whole genome shotgun (WGS) entry which is preliminary data.</text>
</comment>
<evidence type="ECO:0000256" key="2">
    <source>
        <dbReference type="ARBA" id="ARBA00023008"/>
    </source>
</evidence>
<reference evidence="5" key="1">
    <citation type="journal article" date="2019" name="Int. J. Syst. Evol. Microbiol.">
        <title>The Global Catalogue of Microorganisms (GCM) 10K type strain sequencing project: providing services to taxonomists for standard genome sequencing and annotation.</title>
        <authorList>
            <consortium name="The Broad Institute Genomics Platform"/>
            <consortium name="The Broad Institute Genome Sequencing Center for Infectious Disease"/>
            <person name="Wu L."/>
            <person name="Ma J."/>
        </authorList>
    </citation>
    <scope>NUCLEOTIDE SEQUENCE [LARGE SCALE GENOMIC DNA]</scope>
    <source>
        <strain evidence="5">JCM 18715</strain>
    </source>
</reference>
<dbReference type="CDD" id="cd02968">
    <property type="entry name" value="SCO"/>
    <property type="match status" value="1"/>
</dbReference>
<dbReference type="RefSeq" id="WP_345534791.1">
    <property type="nucleotide sequence ID" value="NZ_BAABLD010000017.1"/>
</dbReference>
<comment type="similarity">
    <text evidence="1">Belongs to the SCO1/2 family.</text>
</comment>
<evidence type="ECO:0000313" key="5">
    <source>
        <dbReference type="Proteomes" id="UP001500547"/>
    </source>
</evidence>
<evidence type="ECO:0000256" key="1">
    <source>
        <dbReference type="ARBA" id="ARBA00010996"/>
    </source>
</evidence>
<gene>
    <name evidence="4" type="ORF">GCM10025770_38950</name>
</gene>
<dbReference type="SUPFAM" id="SSF52833">
    <property type="entry name" value="Thioredoxin-like"/>
    <property type="match status" value="1"/>
</dbReference>
<dbReference type="InterPro" id="IPR003782">
    <property type="entry name" value="SCO1/SenC"/>
</dbReference>
<keyword evidence="5" id="KW-1185">Reference proteome</keyword>
<evidence type="ECO:0000259" key="3">
    <source>
        <dbReference type="PROSITE" id="PS51352"/>
    </source>
</evidence>
<dbReference type="PROSITE" id="PS51257">
    <property type="entry name" value="PROKAR_LIPOPROTEIN"/>
    <property type="match status" value="1"/>
</dbReference>
<name>A0ABP9R830_9RHOO</name>
<dbReference type="Proteomes" id="UP001500547">
    <property type="component" value="Unassembled WGS sequence"/>
</dbReference>
<dbReference type="PROSITE" id="PS51352">
    <property type="entry name" value="THIOREDOXIN_2"/>
    <property type="match status" value="1"/>
</dbReference>
<dbReference type="Pfam" id="PF02630">
    <property type="entry name" value="SCO1-SenC"/>
    <property type="match status" value="1"/>
</dbReference>
<dbReference type="EMBL" id="BAABLD010000017">
    <property type="protein sequence ID" value="GAA5172551.1"/>
    <property type="molecule type" value="Genomic_DNA"/>
</dbReference>
<accession>A0ABP9R830</accession>
<dbReference type="Gene3D" id="3.40.30.10">
    <property type="entry name" value="Glutaredoxin"/>
    <property type="match status" value="1"/>
</dbReference>